<dbReference type="InterPro" id="IPR003170">
    <property type="entry name" value="MurB"/>
</dbReference>
<dbReference type="InterPro" id="IPR016169">
    <property type="entry name" value="FAD-bd_PCMH_sub2"/>
</dbReference>
<dbReference type="Gene3D" id="3.30.465.10">
    <property type="match status" value="1"/>
</dbReference>
<dbReference type="GO" id="GO:0071555">
    <property type="term" value="P:cell wall organization"/>
    <property type="evidence" value="ECO:0007669"/>
    <property type="project" value="UniProtKB-KW"/>
</dbReference>
<evidence type="ECO:0000256" key="4">
    <source>
        <dbReference type="ARBA" id="ARBA00004752"/>
    </source>
</evidence>
<dbReference type="OrthoDB" id="9804753at2"/>
<evidence type="ECO:0000256" key="3">
    <source>
        <dbReference type="ARBA" id="ARBA00004496"/>
    </source>
</evidence>
<sequence>MPLAAVSPALHDLSRLNTLALQAHARTVVALDRLDAVERLFAQAPAAFVLGGGSNVVLPRVFPGTVALIRLAGIRRLPDDAGDVIIEAAAGESWHGFVAHCVAQGWGGLENLALIPGTVGAAPVQNIGAYGVEVCERLESVTAYDRHAREWVRFTSDASAFAYRDSRFKREPGRWLITAVRFRLPSAWTPRLSYPDLRERPEWRDGAPTPQAVFDAVCAIRRAKLPDPAQLPNAGSFFKNPIVPAALAERLRAQAARMPAWPLADGRVKLAAGWLIEQAGWKGRRLGRVGMHERHALVLVNYGGAERRDVQALADAVVADVAARFGVMLEAEPVQVPAAG</sequence>
<dbReference type="GO" id="GO:0071949">
    <property type="term" value="F:FAD binding"/>
    <property type="evidence" value="ECO:0007669"/>
    <property type="project" value="InterPro"/>
</dbReference>
<dbReference type="NCBIfam" id="NF000755">
    <property type="entry name" value="PRK00046.1"/>
    <property type="match status" value="1"/>
</dbReference>
<protein>
    <recommendedName>
        <fullName evidence="6 19">UDP-N-acetylenolpyruvoylglucosamine reductase</fullName>
        <ecNumber evidence="5 19">1.3.1.98</ecNumber>
    </recommendedName>
    <alternativeName>
        <fullName evidence="17 19">UDP-N-acetylmuramate dehydrogenase</fullName>
    </alternativeName>
</protein>
<evidence type="ECO:0000256" key="6">
    <source>
        <dbReference type="ARBA" id="ARBA00015188"/>
    </source>
</evidence>
<dbReference type="PROSITE" id="PS51387">
    <property type="entry name" value="FAD_PCMH"/>
    <property type="match status" value="1"/>
</dbReference>
<feature type="active site" evidence="19">
    <location>
        <position position="332"/>
    </location>
</feature>
<comment type="pathway">
    <text evidence="4 19">Cell wall biogenesis; peptidoglycan biosynthesis.</text>
</comment>
<reference evidence="21 22" key="1">
    <citation type="submission" date="2019-07" db="EMBL/GenBank/DDBJ databases">
        <title>Qingshengfaniella alkalisoli gen. nov., sp. nov., isolated from saline soil.</title>
        <authorList>
            <person name="Xu L."/>
            <person name="Huang X.-X."/>
            <person name="Sun J.-Q."/>
        </authorList>
    </citation>
    <scope>NUCLEOTIDE SEQUENCE [LARGE SCALE GENOMIC DNA]</scope>
    <source>
        <strain evidence="21 22">DSM 27279</strain>
    </source>
</reference>
<dbReference type="GO" id="GO:0005829">
    <property type="term" value="C:cytosol"/>
    <property type="evidence" value="ECO:0007669"/>
    <property type="project" value="TreeGrafter"/>
</dbReference>
<dbReference type="PANTHER" id="PTHR21071:SF4">
    <property type="entry name" value="UDP-N-ACETYLENOLPYRUVOYLGLUCOSAMINE REDUCTASE"/>
    <property type="match status" value="1"/>
</dbReference>
<dbReference type="PANTHER" id="PTHR21071">
    <property type="entry name" value="UDP-N-ACETYLENOLPYRUVOYLGLUCOSAMINE REDUCTASE"/>
    <property type="match status" value="1"/>
</dbReference>
<dbReference type="EC" id="1.3.1.98" evidence="5 19"/>
<dbReference type="Gene3D" id="3.90.78.10">
    <property type="entry name" value="UDP-N-acetylenolpyruvoylglucosamine reductase, C-terminal domain"/>
    <property type="match status" value="1"/>
</dbReference>
<dbReference type="RefSeq" id="WP_143950465.1">
    <property type="nucleotide sequence ID" value="NZ_BAABMB010000003.1"/>
</dbReference>
<dbReference type="NCBIfam" id="NF010478">
    <property type="entry name" value="PRK13903.1"/>
    <property type="match status" value="1"/>
</dbReference>
<evidence type="ECO:0000256" key="5">
    <source>
        <dbReference type="ARBA" id="ARBA00012518"/>
    </source>
</evidence>
<dbReference type="Pfam" id="PF02873">
    <property type="entry name" value="MurB_C"/>
    <property type="match status" value="1"/>
</dbReference>
<keyword evidence="14 19" id="KW-0560">Oxidoreductase</keyword>
<keyword evidence="9 19" id="KW-0285">Flavoprotein</keyword>
<organism evidence="21 22">
    <name type="scientific">Verticiella sediminum</name>
    <dbReference type="NCBI Taxonomy" id="1247510"/>
    <lineage>
        <taxon>Bacteria</taxon>
        <taxon>Pseudomonadati</taxon>
        <taxon>Pseudomonadota</taxon>
        <taxon>Betaproteobacteria</taxon>
        <taxon>Burkholderiales</taxon>
        <taxon>Alcaligenaceae</taxon>
        <taxon>Verticiella</taxon>
    </lineage>
</organism>
<keyword evidence="16 19" id="KW-0961">Cell wall biogenesis/degradation</keyword>
<gene>
    <name evidence="19 21" type="primary">murB</name>
    <name evidence="21" type="ORF">FOZ76_22325</name>
</gene>
<keyword evidence="8 19" id="KW-0132">Cell division</keyword>
<evidence type="ECO:0000256" key="8">
    <source>
        <dbReference type="ARBA" id="ARBA00022618"/>
    </source>
</evidence>
<evidence type="ECO:0000256" key="1">
    <source>
        <dbReference type="ARBA" id="ARBA00001974"/>
    </source>
</evidence>
<comment type="cofactor">
    <cofactor evidence="1 19">
        <name>FAD</name>
        <dbReference type="ChEBI" id="CHEBI:57692"/>
    </cofactor>
</comment>
<feature type="active site" description="Proton donor" evidence="19">
    <location>
        <position position="236"/>
    </location>
</feature>
<keyword evidence="13 19" id="KW-0573">Peptidoglycan synthesis</keyword>
<keyword evidence="11 19" id="KW-0521">NADP</keyword>
<dbReference type="GO" id="GO:0008762">
    <property type="term" value="F:UDP-N-acetylmuramate dehydrogenase activity"/>
    <property type="evidence" value="ECO:0007669"/>
    <property type="project" value="UniProtKB-UniRule"/>
</dbReference>
<dbReference type="InterPro" id="IPR016166">
    <property type="entry name" value="FAD-bd_PCMH"/>
</dbReference>
<accession>A0A556ACE1</accession>
<comment type="similarity">
    <text evidence="19">Belongs to the MurB family.</text>
</comment>
<evidence type="ECO:0000259" key="20">
    <source>
        <dbReference type="PROSITE" id="PS51387"/>
    </source>
</evidence>
<feature type="domain" description="FAD-binding PCMH-type" evidence="20">
    <location>
        <begin position="21"/>
        <end position="187"/>
    </location>
</feature>
<evidence type="ECO:0000256" key="16">
    <source>
        <dbReference type="ARBA" id="ARBA00023316"/>
    </source>
</evidence>
<comment type="caution">
    <text evidence="21">The sequence shown here is derived from an EMBL/GenBank/DDBJ whole genome shotgun (WGS) entry which is preliminary data.</text>
</comment>
<name>A0A556ACE1_9BURK</name>
<dbReference type="Pfam" id="PF01565">
    <property type="entry name" value="FAD_binding_4"/>
    <property type="match status" value="1"/>
</dbReference>
<evidence type="ECO:0000256" key="10">
    <source>
        <dbReference type="ARBA" id="ARBA00022827"/>
    </source>
</evidence>
<evidence type="ECO:0000256" key="11">
    <source>
        <dbReference type="ARBA" id="ARBA00022857"/>
    </source>
</evidence>
<evidence type="ECO:0000313" key="22">
    <source>
        <dbReference type="Proteomes" id="UP000318405"/>
    </source>
</evidence>
<dbReference type="InterPro" id="IPR011601">
    <property type="entry name" value="MurB_C"/>
</dbReference>
<dbReference type="InterPro" id="IPR006094">
    <property type="entry name" value="Oxid_FAD_bind_N"/>
</dbReference>
<evidence type="ECO:0000256" key="14">
    <source>
        <dbReference type="ARBA" id="ARBA00023002"/>
    </source>
</evidence>
<evidence type="ECO:0000313" key="21">
    <source>
        <dbReference type="EMBL" id="TSH90548.1"/>
    </source>
</evidence>
<dbReference type="SUPFAM" id="SSF56194">
    <property type="entry name" value="Uridine diphospho-N-Acetylenolpyruvylglucosamine reductase, MurB, C-terminal domain"/>
    <property type="match status" value="1"/>
</dbReference>
<dbReference type="HAMAP" id="MF_00037">
    <property type="entry name" value="MurB"/>
    <property type="match status" value="1"/>
</dbReference>
<keyword evidence="7 19" id="KW-0963">Cytoplasm</keyword>
<keyword evidence="15 19" id="KW-0131">Cell cycle</keyword>
<evidence type="ECO:0000256" key="19">
    <source>
        <dbReference type="HAMAP-Rule" id="MF_00037"/>
    </source>
</evidence>
<evidence type="ECO:0000256" key="7">
    <source>
        <dbReference type="ARBA" id="ARBA00022490"/>
    </source>
</evidence>
<evidence type="ECO:0000256" key="18">
    <source>
        <dbReference type="ARBA" id="ARBA00048914"/>
    </source>
</evidence>
<dbReference type="NCBIfam" id="TIGR00179">
    <property type="entry name" value="murB"/>
    <property type="match status" value="1"/>
</dbReference>
<dbReference type="UniPathway" id="UPA00219"/>
<dbReference type="GO" id="GO:0009252">
    <property type="term" value="P:peptidoglycan biosynthetic process"/>
    <property type="evidence" value="ECO:0007669"/>
    <property type="project" value="UniProtKB-UniRule"/>
</dbReference>
<dbReference type="GO" id="GO:0051301">
    <property type="term" value="P:cell division"/>
    <property type="evidence" value="ECO:0007669"/>
    <property type="project" value="UniProtKB-KW"/>
</dbReference>
<dbReference type="InterPro" id="IPR016167">
    <property type="entry name" value="FAD-bd_PCMH_sub1"/>
</dbReference>
<comment type="function">
    <text evidence="2 19">Cell wall formation.</text>
</comment>
<keyword evidence="22" id="KW-1185">Reference proteome</keyword>
<keyword evidence="12 19" id="KW-0133">Cell shape</keyword>
<dbReference type="Proteomes" id="UP000318405">
    <property type="component" value="Unassembled WGS sequence"/>
</dbReference>
<dbReference type="SUPFAM" id="SSF56176">
    <property type="entry name" value="FAD-binding/transporter-associated domain-like"/>
    <property type="match status" value="1"/>
</dbReference>
<dbReference type="GO" id="GO:0008360">
    <property type="term" value="P:regulation of cell shape"/>
    <property type="evidence" value="ECO:0007669"/>
    <property type="project" value="UniProtKB-KW"/>
</dbReference>
<dbReference type="Gene3D" id="3.30.43.10">
    <property type="entry name" value="Uridine Diphospho-n-acetylenolpyruvylglucosamine Reductase, domain 2"/>
    <property type="match status" value="1"/>
</dbReference>
<evidence type="ECO:0000256" key="15">
    <source>
        <dbReference type="ARBA" id="ARBA00023306"/>
    </source>
</evidence>
<evidence type="ECO:0000256" key="9">
    <source>
        <dbReference type="ARBA" id="ARBA00022630"/>
    </source>
</evidence>
<comment type="catalytic activity">
    <reaction evidence="18 19">
        <text>UDP-N-acetyl-alpha-D-muramate + NADP(+) = UDP-N-acetyl-3-O-(1-carboxyvinyl)-alpha-D-glucosamine + NADPH + H(+)</text>
        <dbReference type="Rhea" id="RHEA:12248"/>
        <dbReference type="ChEBI" id="CHEBI:15378"/>
        <dbReference type="ChEBI" id="CHEBI:57783"/>
        <dbReference type="ChEBI" id="CHEBI:58349"/>
        <dbReference type="ChEBI" id="CHEBI:68483"/>
        <dbReference type="ChEBI" id="CHEBI:70757"/>
        <dbReference type="EC" id="1.3.1.98"/>
    </reaction>
</comment>
<keyword evidence="10 19" id="KW-0274">FAD</keyword>
<dbReference type="EMBL" id="VLTJ01000039">
    <property type="protein sequence ID" value="TSH90548.1"/>
    <property type="molecule type" value="Genomic_DNA"/>
</dbReference>
<evidence type="ECO:0000256" key="17">
    <source>
        <dbReference type="ARBA" id="ARBA00031026"/>
    </source>
</evidence>
<comment type="subcellular location">
    <subcellularLocation>
        <location evidence="3 19">Cytoplasm</location>
    </subcellularLocation>
</comment>
<evidence type="ECO:0000256" key="13">
    <source>
        <dbReference type="ARBA" id="ARBA00022984"/>
    </source>
</evidence>
<dbReference type="InterPro" id="IPR036318">
    <property type="entry name" value="FAD-bd_PCMH-like_sf"/>
</dbReference>
<dbReference type="InterPro" id="IPR036635">
    <property type="entry name" value="MurB_C_sf"/>
</dbReference>
<feature type="active site" evidence="19">
    <location>
        <position position="164"/>
    </location>
</feature>
<evidence type="ECO:0000256" key="12">
    <source>
        <dbReference type="ARBA" id="ARBA00022960"/>
    </source>
</evidence>
<evidence type="ECO:0000256" key="2">
    <source>
        <dbReference type="ARBA" id="ARBA00003921"/>
    </source>
</evidence>
<proteinExistence type="inferred from homology"/>
<dbReference type="AlphaFoldDB" id="A0A556ACE1"/>